<dbReference type="Pfam" id="PF14503">
    <property type="entry name" value="YhfZ_C"/>
    <property type="match status" value="1"/>
</dbReference>
<accession>A0A1M7XYL2</accession>
<dbReference type="InterPro" id="IPR041444">
    <property type="entry name" value="HTH_41"/>
</dbReference>
<sequence>MDKIQAVLMQKNGLVLMYLAQTLLAKQEGDRMETIINIADELKVGRGTVQTALKNLQSFGALDFETRGHKGSIITQIDYGILMKISGIKNLVGVMPLPYSKRYEGLATGIYKTLNNKDISANLAFMSGAERRINSLLDGRYDFCIMSKLTARHYMDEQVPIEIIADLADKTYVNEHTLIVNHDFKDFFDGMRIGVDHSSFDQVDITHRYFEGKNITIVPIKYNQIIESIRNGTIDGSIWSLEENIINNIDLKCIDINQATGNRENTQAVIVTRADETGIKNYFKRFFKSERVEQIQKDVIENKIMPNY</sequence>
<evidence type="ECO:0000259" key="2">
    <source>
        <dbReference type="Pfam" id="PF14503"/>
    </source>
</evidence>
<protein>
    <submittedName>
        <fullName evidence="3">Helix-turn-helix domain-containing protein</fullName>
    </submittedName>
</protein>
<dbReference type="Proteomes" id="UP000184612">
    <property type="component" value="Unassembled WGS sequence"/>
</dbReference>
<dbReference type="Gene3D" id="1.10.10.10">
    <property type="entry name" value="Winged helix-like DNA-binding domain superfamily/Winged helix DNA-binding domain"/>
    <property type="match status" value="1"/>
</dbReference>
<dbReference type="InterPro" id="IPR032791">
    <property type="entry name" value="YhfZ_C"/>
</dbReference>
<dbReference type="OrthoDB" id="147067at2"/>
<organism evidence="3 4">
    <name type="scientific">Anaerocolumna xylanovorans DSM 12503</name>
    <dbReference type="NCBI Taxonomy" id="1121345"/>
    <lineage>
        <taxon>Bacteria</taxon>
        <taxon>Bacillati</taxon>
        <taxon>Bacillota</taxon>
        <taxon>Clostridia</taxon>
        <taxon>Lachnospirales</taxon>
        <taxon>Lachnospiraceae</taxon>
        <taxon>Anaerocolumna</taxon>
    </lineage>
</organism>
<gene>
    <name evidence="3" type="ORF">SAMN02745217_00403</name>
</gene>
<dbReference type="AlphaFoldDB" id="A0A1M7XYL2"/>
<evidence type="ECO:0000259" key="1">
    <source>
        <dbReference type="Pfam" id="PF14502"/>
    </source>
</evidence>
<evidence type="ECO:0000313" key="3">
    <source>
        <dbReference type="EMBL" id="SHO43915.1"/>
    </source>
</evidence>
<dbReference type="SUPFAM" id="SSF53850">
    <property type="entry name" value="Periplasmic binding protein-like II"/>
    <property type="match status" value="1"/>
</dbReference>
<feature type="domain" description="Uncharacterised protein YhfZ C-terminal" evidence="2">
    <location>
        <begin position="78"/>
        <end position="308"/>
    </location>
</feature>
<dbReference type="InterPro" id="IPR036388">
    <property type="entry name" value="WH-like_DNA-bd_sf"/>
</dbReference>
<keyword evidence="4" id="KW-1185">Reference proteome</keyword>
<dbReference type="Gene3D" id="3.40.190.10">
    <property type="entry name" value="Periplasmic binding protein-like II"/>
    <property type="match status" value="2"/>
</dbReference>
<dbReference type="STRING" id="1121345.SAMN02745217_00403"/>
<proteinExistence type="predicted"/>
<evidence type="ECO:0000313" key="4">
    <source>
        <dbReference type="Proteomes" id="UP000184612"/>
    </source>
</evidence>
<dbReference type="NCBIfam" id="NF041241">
    <property type="entry name" value="YhfZ_full"/>
    <property type="match status" value="1"/>
</dbReference>
<dbReference type="RefSeq" id="WP_073587124.1">
    <property type="nucleotide sequence ID" value="NZ_FRFD01000003.1"/>
</dbReference>
<feature type="domain" description="YhfZ helix-turn-helix" evidence="1">
    <location>
        <begin position="28"/>
        <end position="74"/>
    </location>
</feature>
<dbReference type="EMBL" id="FRFD01000003">
    <property type="protein sequence ID" value="SHO43915.1"/>
    <property type="molecule type" value="Genomic_DNA"/>
</dbReference>
<name>A0A1M7XYL2_9FIRM</name>
<reference evidence="3 4" key="1">
    <citation type="submission" date="2016-12" db="EMBL/GenBank/DDBJ databases">
        <authorList>
            <person name="Song W.-J."/>
            <person name="Kurnit D.M."/>
        </authorList>
    </citation>
    <scope>NUCLEOTIDE SEQUENCE [LARGE SCALE GENOMIC DNA]</scope>
    <source>
        <strain evidence="3 4">DSM 12503</strain>
    </source>
</reference>
<dbReference type="Pfam" id="PF14502">
    <property type="entry name" value="HTH_41"/>
    <property type="match status" value="1"/>
</dbReference>